<dbReference type="EMBL" id="GDQN01004188">
    <property type="protein sequence ID" value="JAT86866.1"/>
    <property type="molecule type" value="Transcribed_RNA"/>
</dbReference>
<name>A0A1E1WIZ1_PECGO</name>
<dbReference type="InterPro" id="IPR051376">
    <property type="entry name" value="CWC25_splicing_factor"/>
</dbReference>
<comment type="similarity">
    <text evidence="2">Belongs to the CWC25 family.</text>
</comment>
<dbReference type="Pfam" id="PF10197">
    <property type="entry name" value="Cir_N"/>
    <property type="match status" value="1"/>
</dbReference>
<feature type="compositionally biased region" description="Basic and acidic residues" evidence="8">
    <location>
        <begin position="290"/>
        <end position="325"/>
    </location>
</feature>
<sequence length="396" mass="45672">MGGGDLNSKKSWHPNTMKNQERVWKAEQAAAEEKKRILELQHERAAERDRTELNDLAKRSAGGSSANDDRLHWMYDKPDKKAQHEDYLLGKAIEKNYDQPEKSDDVIPAVARRVVGSSMLASGGDTQVDLARKMREDPLLLVKERERAARAALLNNPLHRKKLTELLRKEQEQKGSKLKKKSKKKDNDLDNKLSAKLNALGGEKGIDLAALLASEDSSSSSESSSEEERKKKKKKKKAEKTKKSKKLKKKKKQSHSEDSESSDDDKKLEQKSKDREKKSSMKKVKKSKKSKDTDSEDDRKSKHKLRDKDGRENFPDRPNRKRISENDVFDIDVLSKKSRKETSESQRSRRRDSSEDRRDSRRTPERREKRREKSNDDGRWKARKGFSSEERAARLA</sequence>
<dbReference type="AlphaFoldDB" id="A0A1E1WIZ1"/>
<feature type="region of interest" description="Disordered" evidence="8">
    <location>
        <begin position="1"/>
        <end position="75"/>
    </location>
</feature>
<dbReference type="GO" id="GO:0005684">
    <property type="term" value="C:U2-type spliceosomal complex"/>
    <property type="evidence" value="ECO:0007669"/>
    <property type="project" value="TreeGrafter"/>
</dbReference>
<dbReference type="PANTHER" id="PTHR16196:SF0">
    <property type="entry name" value="PRE-MRNA-SPLICING FACTOR CWC25 HOMOLOG"/>
    <property type="match status" value="1"/>
</dbReference>
<protein>
    <recommendedName>
        <fullName evidence="9">CBF1-interacting co-repressor CIR N-terminal domain-containing protein</fullName>
    </recommendedName>
</protein>
<organism evidence="10">
    <name type="scientific">Pectinophora gossypiella</name>
    <name type="common">Cotton pink bollworm</name>
    <name type="synonym">Depressaria gossypiella</name>
    <dbReference type="NCBI Taxonomy" id="13191"/>
    <lineage>
        <taxon>Eukaryota</taxon>
        <taxon>Metazoa</taxon>
        <taxon>Ecdysozoa</taxon>
        <taxon>Arthropoda</taxon>
        <taxon>Hexapoda</taxon>
        <taxon>Insecta</taxon>
        <taxon>Pterygota</taxon>
        <taxon>Neoptera</taxon>
        <taxon>Endopterygota</taxon>
        <taxon>Lepidoptera</taxon>
        <taxon>Glossata</taxon>
        <taxon>Ditrysia</taxon>
        <taxon>Gelechioidea</taxon>
        <taxon>Gelechiidae</taxon>
        <taxon>Apatetrinae</taxon>
        <taxon>Pectinophora</taxon>
    </lineage>
</organism>
<dbReference type="InterPro" id="IPR022209">
    <property type="entry name" value="CWC25"/>
</dbReference>
<evidence type="ECO:0000256" key="1">
    <source>
        <dbReference type="ARBA" id="ARBA00004123"/>
    </source>
</evidence>
<feature type="compositionally biased region" description="Low complexity" evidence="8">
    <location>
        <begin position="214"/>
        <end position="223"/>
    </location>
</feature>
<keyword evidence="4" id="KW-0747">Spliceosome</keyword>
<reference evidence="10" key="1">
    <citation type="submission" date="2015-09" db="EMBL/GenBank/DDBJ databases">
        <title>De novo assembly of Pectinophora gossypiella (Pink Bollworm) gut transcriptome.</title>
        <authorList>
            <person name="Tassone E.E."/>
        </authorList>
    </citation>
    <scope>NUCLEOTIDE SEQUENCE</scope>
</reference>
<keyword evidence="3" id="KW-0507">mRNA processing</keyword>
<evidence type="ECO:0000256" key="4">
    <source>
        <dbReference type="ARBA" id="ARBA00022728"/>
    </source>
</evidence>
<evidence type="ECO:0000256" key="2">
    <source>
        <dbReference type="ARBA" id="ARBA00006695"/>
    </source>
</evidence>
<feature type="region of interest" description="Disordered" evidence="8">
    <location>
        <begin position="167"/>
        <end position="191"/>
    </location>
</feature>
<dbReference type="PANTHER" id="PTHR16196">
    <property type="entry name" value="CELL CYCLE CONTROL PROTEIN CWF25"/>
    <property type="match status" value="1"/>
</dbReference>
<evidence type="ECO:0000256" key="6">
    <source>
        <dbReference type="ARBA" id="ARBA00023187"/>
    </source>
</evidence>
<feature type="compositionally biased region" description="Basic residues" evidence="8">
    <location>
        <begin position="280"/>
        <end position="289"/>
    </location>
</feature>
<dbReference type="Pfam" id="PF12542">
    <property type="entry name" value="CWC25"/>
    <property type="match status" value="1"/>
</dbReference>
<feature type="compositionally biased region" description="Basic and acidic residues" evidence="8">
    <location>
        <begin position="19"/>
        <end position="58"/>
    </location>
</feature>
<evidence type="ECO:0000256" key="7">
    <source>
        <dbReference type="ARBA" id="ARBA00023242"/>
    </source>
</evidence>
<feature type="compositionally biased region" description="Basic and acidic residues" evidence="8">
    <location>
        <begin position="254"/>
        <end position="279"/>
    </location>
</feature>
<feature type="region of interest" description="Disordered" evidence="8">
    <location>
        <begin position="213"/>
        <end position="396"/>
    </location>
</feature>
<dbReference type="GO" id="GO:0000398">
    <property type="term" value="P:mRNA splicing, via spliceosome"/>
    <property type="evidence" value="ECO:0007669"/>
    <property type="project" value="TreeGrafter"/>
</dbReference>
<dbReference type="OrthoDB" id="21123at2759"/>
<comment type="subcellular location">
    <subcellularLocation>
        <location evidence="1">Nucleus</location>
    </subcellularLocation>
</comment>
<evidence type="ECO:0000256" key="8">
    <source>
        <dbReference type="SAM" id="MobiDB-lite"/>
    </source>
</evidence>
<gene>
    <name evidence="10" type="ORF">g.9702</name>
</gene>
<feature type="compositionally biased region" description="Basic residues" evidence="8">
    <location>
        <begin position="230"/>
        <end position="253"/>
    </location>
</feature>
<keyword evidence="6" id="KW-0508">mRNA splicing</keyword>
<dbReference type="InterPro" id="IPR019339">
    <property type="entry name" value="CIR_N_dom"/>
</dbReference>
<keyword evidence="7" id="KW-0539">Nucleus</keyword>
<evidence type="ECO:0000256" key="5">
    <source>
        <dbReference type="ARBA" id="ARBA00023054"/>
    </source>
</evidence>
<feature type="non-terminal residue" evidence="10">
    <location>
        <position position="396"/>
    </location>
</feature>
<accession>A0A1E1WIZ1</accession>
<feature type="domain" description="CBF1-interacting co-repressor CIR N-terminal" evidence="9">
    <location>
        <begin position="11"/>
        <end position="47"/>
    </location>
</feature>
<evidence type="ECO:0000259" key="9">
    <source>
        <dbReference type="SMART" id="SM01083"/>
    </source>
</evidence>
<evidence type="ECO:0000256" key="3">
    <source>
        <dbReference type="ARBA" id="ARBA00022664"/>
    </source>
</evidence>
<proteinExistence type="inferred from homology"/>
<evidence type="ECO:0000313" key="10">
    <source>
        <dbReference type="EMBL" id="JAT86866.1"/>
    </source>
</evidence>
<keyword evidence="5" id="KW-0175">Coiled coil</keyword>
<dbReference type="SMART" id="SM01083">
    <property type="entry name" value="Cir_N"/>
    <property type="match status" value="1"/>
</dbReference>
<feature type="compositionally biased region" description="Basic and acidic residues" evidence="8">
    <location>
        <begin position="340"/>
        <end position="396"/>
    </location>
</feature>